<dbReference type="AlphaFoldDB" id="A0A6A5DJE0"/>
<evidence type="ECO:0000313" key="4">
    <source>
        <dbReference type="EMBL" id="KAH9591918.1"/>
    </source>
</evidence>
<comment type="caution">
    <text evidence="4">The sequence shown here is derived from an EMBL/GenBank/DDBJ whole genome shotgun (WGS) entry which is preliminary data.</text>
</comment>
<gene>
    <name evidence="4" type="primary">UNC-76</name>
    <name evidence="4" type="ORF">MS3_00004022</name>
</gene>
<dbReference type="GO" id="GO:0005737">
    <property type="term" value="C:cytoplasm"/>
    <property type="evidence" value="ECO:0007669"/>
    <property type="project" value="TreeGrafter"/>
</dbReference>
<dbReference type="GO" id="GO:0030424">
    <property type="term" value="C:axon"/>
    <property type="evidence" value="ECO:0007669"/>
    <property type="project" value="TreeGrafter"/>
</dbReference>
<keyword evidence="3" id="KW-0175">Coiled coil</keyword>
<name>A0A6A5DJE0_SCHHA</name>
<reference evidence="4" key="2">
    <citation type="journal article" date="2019" name="Gigascience">
        <title>High-quality Schistosoma haematobium genome achieved by single-molecule and long-range sequencing.</title>
        <authorList>
            <person name="Stroehlein A.J."/>
            <person name="Korhonen P.K."/>
            <person name="Chong T.M."/>
            <person name="Lim Y.L."/>
            <person name="Chan K.G."/>
            <person name="Webster B."/>
            <person name="Rollinson D."/>
            <person name="Brindley P.J."/>
            <person name="Gasser R.B."/>
            <person name="Young N.D."/>
        </authorList>
    </citation>
    <scope>NUCLEOTIDE SEQUENCE</scope>
</reference>
<dbReference type="KEGG" id="shx:MS3_00004022"/>
<proteinExistence type="inferred from homology"/>
<dbReference type="InterPro" id="IPR011680">
    <property type="entry name" value="FEZ"/>
</dbReference>
<organism evidence="4 5">
    <name type="scientific">Schistosoma haematobium</name>
    <name type="common">Blood fluke</name>
    <dbReference type="NCBI Taxonomy" id="6185"/>
    <lineage>
        <taxon>Eukaryota</taxon>
        <taxon>Metazoa</taxon>
        <taxon>Spiralia</taxon>
        <taxon>Lophotrochozoa</taxon>
        <taxon>Platyhelminthes</taxon>
        <taxon>Trematoda</taxon>
        <taxon>Digenea</taxon>
        <taxon>Strigeidida</taxon>
        <taxon>Schistosomatoidea</taxon>
        <taxon>Schistosomatidae</taxon>
        <taxon>Schistosoma</taxon>
    </lineage>
</organism>
<reference evidence="4" key="4">
    <citation type="journal article" date="2022" name="PLoS Pathog.">
        <title>Chromosome-level genome of Schistosoma haematobium underpins genome-wide explorations of molecular variation.</title>
        <authorList>
            <person name="Stroehlein A.J."/>
            <person name="Korhonen P.K."/>
            <person name="Lee V.V."/>
            <person name="Ralph S.A."/>
            <person name="Mentink-Kane M."/>
            <person name="You H."/>
            <person name="McManus D.P."/>
            <person name="Tchuente L.T."/>
            <person name="Stothard J.R."/>
            <person name="Kaur P."/>
            <person name="Dudchenko O."/>
            <person name="Aiden E.L."/>
            <person name="Yang B."/>
            <person name="Yang H."/>
            <person name="Emery A.M."/>
            <person name="Webster B.L."/>
            <person name="Brindley P.J."/>
            <person name="Rollinson D."/>
            <person name="Chang B.C.H."/>
            <person name="Gasser R.B."/>
            <person name="Young N.D."/>
        </authorList>
    </citation>
    <scope>NUCLEOTIDE SEQUENCE</scope>
</reference>
<dbReference type="Pfam" id="PF07763">
    <property type="entry name" value="FEZ"/>
    <property type="match status" value="1"/>
</dbReference>
<protein>
    <submittedName>
        <fullName evidence="4">FEZ-like protein</fullName>
    </submittedName>
</protein>
<accession>A0A6A5DJE0</accession>
<dbReference type="EMBL" id="AMPZ03000002">
    <property type="protein sequence ID" value="KAH9591918.1"/>
    <property type="molecule type" value="Genomic_DNA"/>
</dbReference>
<keyword evidence="5" id="KW-1185">Reference proteome</keyword>
<dbReference type="RefSeq" id="XP_035589756.1">
    <property type="nucleotide sequence ID" value="XM_035731790.2"/>
</dbReference>
<keyword evidence="2" id="KW-0597">Phosphoprotein</keyword>
<dbReference type="CTD" id="31179"/>
<sequence length="672" mass="74647">MSSGIGANTLCMDLFARAPLAPFEGGGVCDDLDGSETSSLVADTDHQIKRVSSIPFDASFSFEDSLTDLIGNFDEKVYHCFENFDVDPENAQKINFSGNVPTLNDVKQWWAAAAKEFVSTESYPLHSLPSNVNLYDLDQFELADADGITEDGVIKTSLLQTCSALNYSNESIYSGRGTVTTLSLSSVSVSPRSSTLDGGFPNTLAQIPDSGISNTDEELNSYFKDFDDENILDIFQSHHPSLPLKKTQSWVDDLQNLQTSVLKLYVQQMNDEIMQLSDCLVDSLAERDELLMLREASDDFIILLNLVHERKTQASKAALLATAKSLIRSKTLFRVTTPWFTKRPHISASSTLSLVGSQDIEKPGTTSLVRNEPNPVNSVHLDLQNNSVAYVVSLNLHSKLRRPRTQPIRVHRTNHSDVKSVSNSVSSIDSKQLNESHLSKCADLSSESIKSIPTRQAKIRYEALVNLCNSTNWPNGKPQNSRSLLLCIPYRIKPGVGISIQELRLLNQILYATVLENPKIEKLLESYIMNVTNSNDIANWIKTVEPLRCYDSKKLNGVSCQNQHLITELFSFVRQYLLKGVPRKCIDLVKSIYSNTTSRVRAYGELSSDFATSSGIRQVCSLSLFSFQFIDLLMRITLSSTEFSGIGLPPGGPLIDLEYSDDIVLFGEDTWT</sequence>
<dbReference type="PANTHER" id="PTHR12394">
    <property type="entry name" value="ZYGIN"/>
    <property type="match status" value="1"/>
</dbReference>
<dbReference type="Proteomes" id="UP000471633">
    <property type="component" value="Unassembled WGS sequence"/>
</dbReference>
<evidence type="ECO:0000256" key="3">
    <source>
        <dbReference type="ARBA" id="ARBA00023054"/>
    </source>
</evidence>
<evidence type="ECO:0000256" key="1">
    <source>
        <dbReference type="ARBA" id="ARBA00006788"/>
    </source>
</evidence>
<evidence type="ECO:0000313" key="5">
    <source>
        <dbReference type="Proteomes" id="UP000471633"/>
    </source>
</evidence>
<reference evidence="4" key="1">
    <citation type="journal article" date="2012" name="Nat. Genet.">
        <title>Whole-genome sequence of Schistosoma haematobium.</title>
        <authorList>
            <person name="Young N.D."/>
            <person name="Jex A.R."/>
            <person name="Li B."/>
            <person name="Liu S."/>
            <person name="Yang L."/>
            <person name="Xiong Z."/>
            <person name="Li Y."/>
            <person name="Cantacessi C."/>
            <person name="Hall R.S."/>
            <person name="Xu X."/>
            <person name="Chen F."/>
            <person name="Wu X."/>
            <person name="Zerlotini A."/>
            <person name="Oliveira G."/>
            <person name="Hofmann A."/>
            <person name="Zhang G."/>
            <person name="Fang X."/>
            <person name="Kang Y."/>
            <person name="Campbell B.E."/>
            <person name="Loukas A."/>
            <person name="Ranganathan S."/>
            <person name="Rollinson D."/>
            <person name="Rinaldi G."/>
            <person name="Brindley P.J."/>
            <person name="Yang H."/>
            <person name="Wang J."/>
            <person name="Wang J."/>
            <person name="Gasser R.B."/>
        </authorList>
    </citation>
    <scope>NUCLEOTIDE SEQUENCE</scope>
</reference>
<dbReference type="GeneID" id="24590420"/>
<evidence type="ECO:0000256" key="2">
    <source>
        <dbReference type="ARBA" id="ARBA00022553"/>
    </source>
</evidence>
<comment type="similarity">
    <text evidence="1">Belongs to the zygin family.</text>
</comment>
<dbReference type="PANTHER" id="PTHR12394:SF12">
    <property type="entry name" value="LD08195P"/>
    <property type="match status" value="1"/>
</dbReference>
<reference evidence="4" key="3">
    <citation type="submission" date="2021-06" db="EMBL/GenBank/DDBJ databases">
        <title>Chromosome-level genome assembly for S. haematobium.</title>
        <authorList>
            <person name="Stroehlein A.J."/>
        </authorList>
    </citation>
    <scope>NUCLEOTIDE SEQUENCE</scope>
</reference>